<keyword evidence="4" id="KW-1185">Reference proteome</keyword>
<dbReference type="InterPro" id="IPR012340">
    <property type="entry name" value="NA-bd_OB-fold"/>
</dbReference>
<dbReference type="Proteomes" id="UP001057580">
    <property type="component" value="Chromosome"/>
</dbReference>
<gene>
    <name evidence="3" type="ORF">N0B31_05630</name>
</gene>
<dbReference type="SUPFAM" id="SSF50249">
    <property type="entry name" value="Nucleic acid-binding proteins"/>
    <property type="match status" value="3"/>
</dbReference>
<feature type="region of interest" description="Disordered" evidence="2">
    <location>
        <begin position="44"/>
        <end position="66"/>
    </location>
</feature>
<sequence length="427" mass="46230">MSLEDRAEELASDLGQDKEEVEQALENLVQYSVPLDEAVQSVRRKYGGDSGGGGEPTRTDIGDVTTETSGNVTVDARVLTVGERSIYYNDELQVIREGELGDETGKIQFTDWHGFDLSPGDSITAGNCSVREFQGKPQLSIGESTTIGFRDETVETPYRVGGDRTLAELETGDGAINVEVQVVEVETRQVSGRGDEPKPILSGVVADGSGRLPFTDWEPADHAGIEQGASIRIENAHVKEFRGVPQVTLTEHSRVEALDTAVEVAEEAPRMTVSEAVDSGGVFDVEVTGSLLGVRDGSGLIQRCPECNRIIQKGQCRSHGQVDGYYDLRVKAILDDGTSALTVVLDDELTERVYGGDVEDAQAHAQDAMDTEVVAERIADNLVGKEYRVRGDLSVDDYGANLDATEFEELEEDPTEQARAFLTEVDA</sequence>
<organism evidence="3 4">
    <name type="scientific">Salinirubellus salinus</name>
    <dbReference type="NCBI Taxonomy" id="1364945"/>
    <lineage>
        <taxon>Archaea</taxon>
        <taxon>Methanobacteriati</taxon>
        <taxon>Methanobacteriota</taxon>
        <taxon>Stenosarchaea group</taxon>
        <taxon>Halobacteria</taxon>
        <taxon>Halobacteriales</taxon>
        <taxon>Natronomonadaceae</taxon>
        <taxon>Salinirubellus</taxon>
    </lineage>
</organism>
<accession>A0A9E7R6V3</accession>
<dbReference type="CDD" id="cd04491">
    <property type="entry name" value="SoSSB_OBF"/>
    <property type="match status" value="2"/>
</dbReference>
<dbReference type="AlphaFoldDB" id="A0A9E7R6V3"/>
<dbReference type="PANTHER" id="PTHR13356:SF10">
    <property type="entry name" value="REPLICATION FACTOR-A PROTEIN 1"/>
    <property type="match status" value="1"/>
</dbReference>
<dbReference type="PANTHER" id="PTHR13356">
    <property type="entry name" value="OB FOLD NUCLEIC ACID BINDING PROTEIN-RELATED"/>
    <property type="match status" value="1"/>
</dbReference>
<evidence type="ECO:0000313" key="4">
    <source>
        <dbReference type="Proteomes" id="UP001057580"/>
    </source>
</evidence>
<dbReference type="InterPro" id="IPR051231">
    <property type="entry name" value="SOSS-B"/>
</dbReference>
<dbReference type="GO" id="GO:0003677">
    <property type="term" value="F:DNA binding"/>
    <property type="evidence" value="ECO:0007669"/>
    <property type="project" value="UniProtKB-KW"/>
</dbReference>
<evidence type="ECO:0000256" key="2">
    <source>
        <dbReference type="SAM" id="MobiDB-lite"/>
    </source>
</evidence>
<dbReference type="KEGG" id="ssai:N0B31_05630"/>
<name>A0A9E7R6V3_9EURY</name>
<dbReference type="NCBIfam" id="NF005554">
    <property type="entry name" value="PRK07218.1"/>
    <property type="match status" value="1"/>
</dbReference>
<dbReference type="GO" id="GO:0000724">
    <property type="term" value="P:double-strand break repair via homologous recombination"/>
    <property type="evidence" value="ECO:0007669"/>
    <property type="project" value="TreeGrafter"/>
</dbReference>
<evidence type="ECO:0000313" key="3">
    <source>
        <dbReference type="EMBL" id="UWM55765.1"/>
    </source>
</evidence>
<keyword evidence="1" id="KW-0238">DNA-binding</keyword>
<reference evidence="3" key="1">
    <citation type="submission" date="2022-09" db="EMBL/GenBank/DDBJ databases">
        <title>Diverse halophilic archaea isolated from saline environments.</title>
        <authorList>
            <person name="Cui H.-L."/>
        </authorList>
    </citation>
    <scope>NUCLEOTIDE SEQUENCE</scope>
    <source>
        <strain evidence="3">ZS-35-S2</strain>
    </source>
</reference>
<dbReference type="GO" id="GO:0010212">
    <property type="term" value="P:response to ionizing radiation"/>
    <property type="evidence" value="ECO:0007669"/>
    <property type="project" value="TreeGrafter"/>
</dbReference>
<dbReference type="EMBL" id="CP104003">
    <property type="protein sequence ID" value="UWM55765.1"/>
    <property type="molecule type" value="Genomic_DNA"/>
</dbReference>
<evidence type="ECO:0000256" key="1">
    <source>
        <dbReference type="ARBA" id="ARBA00023125"/>
    </source>
</evidence>
<dbReference type="Gene3D" id="2.40.50.140">
    <property type="entry name" value="Nucleic acid-binding proteins"/>
    <property type="match status" value="2"/>
</dbReference>
<dbReference type="RefSeq" id="WP_260594876.1">
    <property type="nucleotide sequence ID" value="NZ_CP104003.1"/>
</dbReference>
<protein>
    <submittedName>
        <fullName evidence="3">Single-stranded DNA binding protein</fullName>
    </submittedName>
</protein>
<proteinExistence type="predicted"/>
<dbReference type="GeneID" id="74941882"/>